<sequence>MSSILPSSFSFLASQTPRDFVGLGVIQLPKRNFFQSIGDFFATKSGKQRISFLLVGGHEIKTIHYQGSDIIGTSDIPKNLIESIEIHASKTADGLVVISNIEVIECISVNDKGVKKLKTHTFNLMPALLGENTSPINNVADIVWAQESRNSILETLKAWNTSIQANK</sequence>
<comment type="caution">
    <text evidence="1">The sequence shown here is derived from an EMBL/GenBank/DDBJ whole genome shotgun (WGS) entry which is preliminary data.</text>
</comment>
<organism evidence="1 2">
    <name type="scientific">Aquirufa regiilacus</name>
    <dbReference type="NCBI Taxonomy" id="3024868"/>
    <lineage>
        <taxon>Bacteria</taxon>
        <taxon>Pseudomonadati</taxon>
        <taxon>Bacteroidota</taxon>
        <taxon>Cytophagia</taxon>
        <taxon>Cytophagales</taxon>
        <taxon>Flectobacillaceae</taxon>
        <taxon>Aquirufa</taxon>
    </lineage>
</organism>
<evidence type="ECO:0000313" key="2">
    <source>
        <dbReference type="Proteomes" id="UP001249959"/>
    </source>
</evidence>
<dbReference type="RefSeq" id="WP_315575821.1">
    <property type="nucleotide sequence ID" value="NZ_JARDXH010000003.1"/>
</dbReference>
<gene>
    <name evidence="1" type="ORF">PQG45_01655</name>
</gene>
<dbReference type="Proteomes" id="UP001249959">
    <property type="component" value="Unassembled WGS sequence"/>
</dbReference>
<protein>
    <submittedName>
        <fullName evidence="1">Uncharacterized protein</fullName>
    </submittedName>
</protein>
<name>A0ABU3TPJ5_9BACT</name>
<accession>A0ABU3TPJ5</accession>
<evidence type="ECO:0000313" key="1">
    <source>
        <dbReference type="EMBL" id="MDU0807735.1"/>
    </source>
</evidence>
<keyword evidence="2" id="KW-1185">Reference proteome</keyword>
<proteinExistence type="predicted"/>
<reference evidence="1 2" key="1">
    <citation type="submission" date="2023-09" db="EMBL/GenBank/DDBJ databases">
        <title>Aquirufa genomes.</title>
        <authorList>
            <person name="Pitt A."/>
        </authorList>
    </citation>
    <scope>NUCLEOTIDE SEQUENCE [LARGE SCALE GENOMIC DNA]</scope>
    <source>
        <strain evidence="1 2">LEOWEIH-7C</strain>
    </source>
</reference>
<dbReference type="EMBL" id="JAVNWW010000001">
    <property type="protein sequence ID" value="MDU0807735.1"/>
    <property type="molecule type" value="Genomic_DNA"/>
</dbReference>